<feature type="compositionally biased region" description="Basic and acidic residues" evidence="1">
    <location>
        <begin position="58"/>
        <end position="84"/>
    </location>
</feature>
<feature type="compositionally biased region" description="Basic and acidic residues" evidence="1">
    <location>
        <begin position="93"/>
        <end position="259"/>
    </location>
</feature>
<dbReference type="AlphaFoldDB" id="A0A840DGV9"/>
<organism evidence="2 3">
    <name type="scientific">Canibacter oris</name>
    <dbReference type="NCBI Taxonomy" id="1365628"/>
    <lineage>
        <taxon>Bacteria</taxon>
        <taxon>Bacillati</taxon>
        <taxon>Actinomycetota</taxon>
        <taxon>Actinomycetes</taxon>
        <taxon>Micrococcales</taxon>
        <taxon>Microbacteriaceae</taxon>
        <taxon>Canibacter</taxon>
    </lineage>
</organism>
<feature type="compositionally biased region" description="Basic and acidic residues" evidence="1">
    <location>
        <begin position="267"/>
        <end position="279"/>
    </location>
</feature>
<accession>A0A840DGV9</accession>
<feature type="region of interest" description="Disordered" evidence="1">
    <location>
        <begin position="1"/>
        <end position="279"/>
    </location>
</feature>
<dbReference type="EMBL" id="JACIFD010000002">
    <property type="protein sequence ID" value="MBB4070933.1"/>
    <property type="molecule type" value="Genomic_DNA"/>
</dbReference>
<gene>
    <name evidence="2" type="ORF">F5897_000217</name>
</gene>
<evidence type="ECO:0000313" key="2">
    <source>
        <dbReference type="EMBL" id="MBB4070933.1"/>
    </source>
</evidence>
<evidence type="ECO:0000313" key="3">
    <source>
        <dbReference type="Proteomes" id="UP000571183"/>
    </source>
</evidence>
<feature type="compositionally biased region" description="Basic and acidic residues" evidence="1">
    <location>
        <begin position="26"/>
        <end position="50"/>
    </location>
</feature>
<protein>
    <recommendedName>
        <fullName evidence="4">Tetratricopeptide repeat protein</fullName>
    </recommendedName>
</protein>
<feature type="region of interest" description="Disordered" evidence="1">
    <location>
        <begin position="533"/>
        <end position="566"/>
    </location>
</feature>
<feature type="compositionally biased region" description="Low complexity" evidence="1">
    <location>
        <begin position="536"/>
        <end position="555"/>
    </location>
</feature>
<sequence length="566" mass="63926">MKERNFSDRGGRDKKQYGAARGAEQGQRRSDKQWQPRRERGGGEQRREFGRAQQDGFRSGRDGFRGARGERSEGSRGTRGDSFRGGRGGGAERYVKRDRAAGAPRRGEDFKRDSGPRRDGDKWRRDNREGGQRRDWREQRGAAENRGGRREQWQQSDRARHDRAGGDWRENRGRDAQLNDDRRDFRRDGKRDFRRDERRDDNRNFRRGSGDFKRDDNREFKRDGNRDFKRDGSRDSQREFNRGDRFERRGGRAQDRDFGRGGTRGAGRSDRGGRERTFSEAERIAHELRPVRAAHIDPEIPDEVLANQLQPSARNELKTLEKDNADRVARHLVMVRELIHIDPELAHQHAISASRRAGRIPVARETLAITAYALGDFAMALREYRTWRRLTGRDDHIAFMVDCERGLGRPEKGLELAAQVDPADIPHEARVHLAIAVSGARLDMGQPVQARAELEIPQLDPRKAYPFSPELFRAYAAVLEELGDAAATEWENLADRAEAALLDSVGGDELLVTDAMASDAELAERGIALENMAPQTVTTAGDDTDSAAVDTTAAAESAPGTDGEDA</sequence>
<evidence type="ECO:0008006" key="4">
    <source>
        <dbReference type="Google" id="ProtNLM"/>
    </source>
</evidence>
<name>A0A840DGV9_9MICO</name>
<comment type="caution">
    <text evidence="2">The sequence shown here is derived from an EMBL/GenBank/DDBJ whole genome shotgun (WGS) entry which is preliminary data.</text>
</comment>
<proteinExistence type="predicted"/>
<reference evidence="2" key="1">
    <citation type="submission" date="2020-08" db="EMBL/GenBank/DDBJ databases">
        <title>Sequencing the genomes of 1000 actinobacteria strains.</title>
        <authorList>
            <person name="Klenk H.-P."/>
        </authorList>
    </citation>
    <scope>NUCLEOTIDE SEQUENCE [LARGE SCALE GENOMIC DNA]</scope>
    <source>
        <strain evidence="2">DSM 27064</strain>
    </source>
</reference>
<evidence type="ECO:0000256" key="1">
    <source>
        <dbReference type="SAM" id="MobiDB-lite"/>
    </source>
</evidence>
<dbReference type="RefSeq" id="WP_183304181.1">
    <property type="nucleotide sequence ID" value="NZ_JACIFD010000002.1"/>
</dbReference>
<keyword evidence="3" id="KW-1185">Reference proteome</keyword>
<feature type="compositionally biased region" description="Basic and acidic residues" evidence="1">
    <location>
        <begin position="1"/>
        <end position="16"/>
    </location>
</feature>
<dbReference type="Proteomes" id="UP000571183">
    <property type="component" value="Unassembled WGS sequence"/>
</dbReference>